<evidence type="ECO:0000313" key="3">
    <source>
        <dbReference type="Proteomes" id="UP001315686"/>
    </source>
</evidence>
<dbReference type="AlphaFoldDB" id="A0AAP2CQ97"/>
<feature type="transmembrane region" description="Helical" evidence="1">
    <location>
        <begin position="42"/>
        <end position="63"/>
    </location>
</feature>
<keyword evidence="1" id="KW-0472">Membrane</keyword>
<keyword evidence="1" id="KW-0812">Transmembrane</keyword>
<protein>
    <submittedName>
        <fullName evidence="2">Uncharacterized protein</fullName>
    </submittedName>
</protein>
<dbReference type="EMBL" id="JADQAZ010000002">
    <property type="protein sequence ID" value="MBT0957855.1"/>
    <property type="molecule type" value="Genomic_DNA"/>
</dbReference>
<evidence type="ECO:0000313" key="2">
    <source>
        <dbReference type="EMBL" id="MBT0957855.1"/>
    </source>
</evidence>
<sequence length="87" mass="9587">MGDLANEIAGLRAEVHRLNEHRFVRIHAKPVRMIAFQFFRGLAFGLGTVIGASILVSVLGYVLSSVNWIPLLGEWAAEIADQIESAR</sequence>
<proteinExistence type="predicted"/>
<dbReference type="Proteomes" id="UP001315686">
    <property type="component" value="Unassembled WGS sequence"/>
</dbReference>
<keyword evidence="3" id="KW-1185">Reference proteome</keyword>
<dbReference type="Pfam" id="PF18910">
    <property type="entry name" value="DUF5665"/>
    <property type="match status" value="1"/>
</dbReference>
<organism evidence="2 3">
    <name type="scientific">Harenicola maris</name>
    <dbReference type="NCBI Taxonomy" id="2841044"/>
    <lineage>
        <taxon>Bacteria</taxon>
        <taxon>Pseudomonadati</taxon>
        <taxon>Pseudomonadota</taxon>
        <taxon>Alphaproteobacteria</taxon>
        <taxon>Rhodobacterales</taxon>
        <taxon>Paracoccaceae</taxon>
        <taxon>Harenicola</taxon>
    </lineage>
</organism>
<keyword evidence="1" id="KW-1133">Transmembrane helix</keyword>
<comment type="caution">
    <text evidence="2">The sequence shown here is derived from an EMBL/GenBank/DDBJ whole genome shotgun (WGS) entry which is preliminary data.</text>
</comment>
<evidence type="ECO:0000256" key="1">
    <source>
        <dbReference type="SAM" id="Phobius"/>
    </source>
</evidence>
<name>A0AAP2CQ97_9RHOB</name>
<accession>A0AAP2CQ97</accession>
<dbReference type="InterPro" id="IPR043723">
    <property type="entry name" value="DUF5665"/>
</dbReference>
<gene>
    <name evidence="2" type="ORF">IV417_10675</name>
</gene>
<reference evidence="2 3" key="1">
    <citation type="journal article" date="2021" name="Arch. Microbiol.">
        <title>Harenicola maris gen. nov., sp. nov. isolated from the Sea of Japan shallow sediments.</title>
        <authorList>
            <person name="Romanenko L.A."/>
            <person name="Kurilenko V.V."/>
            <person name="Chernysheva N.Y."/>
            <person name="Tekutyeva L.A."/>
            <person name="Velansky P.V."/>
            <person name="Svetashev V.I."/>
            <person name="Isaeva M.P."/>
        </authorList>
    </citation>
    <scope>NUCLEOTIDE SEQUENCE [LARGE SCALE GENOMIC DNA]</scope>
    <source>
        <strain evidence="2 3">KMM 3653</strain>
    </source>
</reference>